<evidence type="ECO:0000259" key="1">
    <source>
        <dbReference type="PROSITE" id="PS50994"/>
    </source>
</evidence>
<dbReference type="EMBL" id="CAXDID020000629">
    <property type="protein sequence ID" value="CAL6107151.1"/>
    <property type="molecule type" value="Genomic_DNA"/>
</dbReference>
<accession>A0AA86RWG8</accession>
<dbReference type="GO" id="GO:0015074">
    <property type="term" value="P:DNA integration"/>
    <property type="evidence" value="ECO:0007669"/>
    <property type="project" value="InterPro"/>
</dbReference>
<organism evidence="2">
    <name type="scientific">Hexamita inflata</name>
    <dbReference type="NCBI Taxonomy" id="28002"/>
    <lineage>
        <taxon>Eukaryota</taxon>
        <taxon>Metamonada</taxon>
        <taxon>Diplomonadida</taxon>
        <taxon>Hexamitidae</taxon>
        <taxon>Hexamitinae</taxon>
        <taxon>Hexamita</taxon>
    </lineage>
</organism>
<sequence length="384" mass="45797">MPLTNKEKQYMFINDYDTFETDILFLNDSKHIFEKINGPKYILVHYNPSNHRLYVELLSDKTTESTLVAFKNFQQYVKEKFADQQIQKITSDDGTEFKLTYKAYLKEQDIQQRIINPNIKDNLTLAPINSYSRFIRSWIQQKLLELKDQEEVSHDQLFQIVMQINDEHNFRRPINTFKNKFPVDITVEDVKLQNSLKKIHNETVDMRDDFMIGDFVYAQLLKEHSLDKARVKKWSYGIYVIINRVSRFYQISPVGFSQQKFTENLSQDVSIPVYFRKPYQLKHTEIDKQKIEYQPLEMEATKEFQFERIVEAVDSKGNQVTDFNEFQKYLTGKYLIEIYDGSRFYVGINTLRTDEVLHKAELDFWFACQTKTPGTKYTMNVCYI</sequence>
<name>A0AA86RWG8_9EUKA</name>
<dbReference type="InterPro" id="IPR036397">
    <property type="entry name" value="RNaseH_sf"/>
</dbReference>
<gene>
    <name evidence="2" type="ORF">HINF_LOCUS61495</name>
    <name evidence="3" type="ORF">HINF_LOCUS74314</name>
</gene>
<proteinExistence type="predicted"/>
<dbReference type="PROSITE" id="PS50994">
    <property type="entry name" value="INTEGRASE"/>
    <property type="match status" value="1"/>
</dbReference>
<comment type="caution">
    <text evidence="2">The sequence shown here is derived from an EMBL/GenBank/DDBJ whole genome shotgun (WGS) entry which is preliminary data.</text>
</comment>
<dbReference type="Proteomes" id="UP001642409">
    <property type="component" value="Unassembled WGS sequence"/>
</dbReference>
<protein>
    <recommendedName>
        <fullName evidence="1">Integrase catalytic domain-containing protein</fullName>
    </recommendedName>
</protein>
<reference evidence="3 4" key="2">
    <citation type="submission" date="2024-07" db="EMBL/GenBank/DDBJ databases">
        <authorList>
            <person name="Akdeniz Z."/>
        </authorList>
    </citation>
    <scope>NUCLEOTIDE SEQUENCE [LARGE SCALE GENOMIC DNA]</scope>
</reference>
<evidence type="ECO:0000313" key="2">
    <source>
        <dbReference type="EMBL" id="CAI9973850.1"/>
    </source>
</evidence>
<feature type="domain" description="Integrase catalytic" evidence="1">
    <location>
        <begin position="1"/>
        <end position="190"/>
    </location>
</feature>
<evidence type="ECO:0000313" key="4">
    <source>
        <dbReference type="Proteomes" id="UP001642409"/>
    </source>
</evidence>
<keyword evidence="4" id="KW-1185">Reference proteome</keyword>
<evidence type="ECO:0000313" key="3">
    <source>
        <dbReference type="EMBL" id="CAL6107151.1"/>
    </source>
</evidence>
<dbReference type="Gene3D" id="3.30.420.10">
    <property type="entry name" value="Ribonuclease H-like superfamily/Ribonuclease H"/>
    <property type="match status" value="1"/>
</dbReference>
<dbReference type="AlphaFoldDB" id="A0AA86RWG8"/>
<dbReference type="GO" id="GO:0003676">
    <property type="term" value="F:nucleic acid binding"/>
    <property type="evidence" value="ECO:0007669"/>
    <property type="project" value="InterPro"/>
</dbReference>
<dbReference type="InterPro" id="IPR001584">
    <property type="entry name" value="Integrase_cat-core"/>
</dbReference>
<dbReference type="EMBL" id="CATOUU010001127">
    <property type="protein sequence ID" value="CAI9973850.1"/>
    <property type="molecule type" value="Genomic_DNA"/>
</dbReference>
<reference evidence="2" key="1">
    <citation type="submission" date="2023-06" db="EMBL/GenBank/DDBJ databases">
        <authorList>
            <person name="Kurt Z."/>
        </authorList>
    </citation>
    <scope>NUCLEOTIDE SEQUENCE</scope>
</reference>